<dbReference type="AlphaFoldDB" id="E0VUQ1"/>
<evidence type="ECO:0000313" key="16">
    <source>
        <dbReference type="EnsemblMetazoa" id="PHUM452880-PA"/>
    </source>
</evidence>
<keyword evidence="4" id="KW-0158">Chromosome</keyword>
<keyword evidence="7" id="KW-0808">Transferase</keyword>
<keyword evidence="6" id="KW-0723">Serine/threonine-protein kinase</keyword>
<dbReference type="KEGG" id="phu:Phum_PHUM452880"/>
<evidence type="ECO:0000256" key="8">
    <source>
        <dbReference type="ARBA" id="ARBA00022741"/>
    </source>
</evidence>
<evidence type="ECO:0000256" key="11">
    <source>
        <dbReference type="ARBA" id="ARBA00047899"/>
    </source>
</evidence>
<comment type="subcellular location">
    <subcellularLocation>
        <location evidence="1">Chromosome</location>
    </subcellularLocation>
    <subcellularLocation>
        <location evidence="2">Cytoplasm</location>
    </subcellularLocation>
</comment>
<dbReference type="InParanoid" id="E0VUQ1"/>
<reference evidence="15" key="1">
    <citation type="submission" date="2007-04" db="EMBL/GenBank/DDBJ databases">
        <title>Annotation of Pediculus humanus corporis strain USDA.</title>
        <authorList>
            <person name="Kirkness E."/>
            <person name="Hannick L."/>
            <person name="Hass B."/>
            <person name="Bruggner R."/>
            <person name="Lawson D."/>
            <person name="Bidwell S."/>
            <person name="Joardar V."/>
            <person name="Caler E."/>
            <person name="Walenz B."/>
            <person name="Inman J."/>
            <person name="Schobel S."/>
            <person name="Galinsky K."/>
            <person name="Amedeo P."/>
            <person name="Strausberg R."/>
        </authorList>
    </citation>
    <scope>NUCLEOTIDE SEQUENCE</scope>
    <source>
        <strain evidence="15">USDA</strain>
    </source>
</reference>
<sequence length="889" mass="102088">MASIPKKTYSRRKASNISFLESNKDNSDPFDKLLQSPLKQDVKFKPLSFWEANIEKKCKKQSKSSKSNVDIFYDSDELNFTKTNNSKISGNNIIEFYQETNKLSKNRMRNNENPVNKSFSFVTLRKKYSNSNKTDKSYFNKKPNYKLNNNSNKEKINNNNSSHFESFNNNNNNNKQNIVDKKNMIESFYVKNSLADATRDCSLIGKNIWQLSCNGLNNFDNYDTKYKFDNNICMLNNLEIPMFKCDGIINDKTFVVNEGKFQSICTDYSDFEETSTLICQNDDEKSSLSSDSGQGLEDFSQVLSLATMISDINISNSDFNEPEKNVNENYLGTERNTNNAPVTITVTSPCYSPFASSQFTSNCSFKNVTTRRNNFNKKNKWQMNKNDENADPNSLTVQNNKTSEIFINGDQTLLDSYYSVDKEIFLSPQLDKGDKRNKNFLDSTHLQWSSPAFESTRIFINNEDEGNVLKKPESSSEGGGDSSFFDKTLVSKSNLIVPNDSHQNFTLPTDEIVNNLTKRKSKICKSLSKTARGFQCKDASNTICSLSNTYVKRRATINHTIKFLTSDGFSETSSDFKKAYECQTNVTKIGEGVFGEVFMYNDDTVIKIIPIEGEQKVNGEPQKKFEEILSEVTIASNLRRGQDNQSFGFSKMLKCWLVIGKYPEFLINLWNDFDAQGEGSENDSPEMFTEDQLFIVLELENGGRSLEAFTFNSAEQSFSIFVQTAFSLAAAENAFEFEHRDLHWGNILISKTCEKSTTHVLNGVKYEIPTKGVKVSIIDFTLSRVVHEDCCVFNDLSLDPTLFQSHGDYQFEIYRMMQRELNDDWSLFKPKNNIYWLHYTLDKMIKMVKYKKKTTQVHKKYMKELKTLESVILDYDNCTDFCLSRTFFE</sequence>
<evidence type="ECO:0000256" key="7">
    <source>
        <dbReference type="ARBA" id="ARBA00022679"/>
    </source>
</evidence>
<dbReference type="InterPro" id="IPR024604">
    <property type="entry name" value="GSG2_C"/>
</dbReference>
<dbReference type="eggNOG" id="KOG2464">
    <property type="taxonomic scope" value="Eukaryota"/>
</dbReference>
<evidence type="ECO:0000256" key="1">
    <source>
        <dbReference type="ARBA" id="ARBA00004286"/>
    </source>
</evidence>
<evidence type="ECO:0000256" key="9">
    <source>
        <dbReference type="ARBA" id="ARBA00022777"/>
    </source>
</evidence>
<dbReference type="PROSITE" id="PS50011">
    <property type="entry name" value="PROTEIN_KINASE_DOM"/>
    <property type="match status" value="1"/>
</dbReference>
<evidence type="ECO:0000313" key="17">
    <source>
        <dbReference type="Proteomes" id="UP000009046"/>
    </source>
</evidence>
<dbReference type="PANTHER" id="PTHR24419">
    <property type="entry name" value="INTERLEUKIN-1 RECEPTOR-ASSOCIATED KINASE"/>
    <property type="match status" value="1"/>
</dbReference>
<evidence type="ECO:0000256" key="5">
    <source>
        <dbReference type="ARBA" id="ARBA00022490"/>
    </source>
</evidence>
<dbReference type="RefSeq" id="XP_002429845.1">
    <property type="nucleotide sequence ID" value="XM_002429800.1"/>
</dbReference>
<name>E0VUQ1_PEDHC</name>
<keyword evidence="5" id="KW-0963">Cytoplasm</keyword>
<keyword evidence="9" id="KW-0418">Kinase</keyword>
<dbReference type="EMBL" id="DS235787">
    <property type="protein sequence ID" value="EEB17107.1"/>
    <property type="molecule type" value="Genomic_DNA"/>
</dbReference>
<evidence type="ECO:0000256" key="3">
    <source>
        <dbReference type="ARBA" id="ARBA00012513"/>
    </source>
</evidence>
<dbReference type="HOGENOM" id="CLU_324746_0_0_1"/>
<evidence type="ECO:0000313" key="15">
    <source>
        <dbReference type="EMBL" id="EEB17107.1"/>
    </source>
</evidence>
<dbReference type="InterPro" id="IPR011009">
    <property type="entry name" value="Kinase-like_dom_sf"/>
</dbReference>
<dbReference type="InterPro" id="IPR000719">
    <property type="entry name" value="Prot_kinase_dom"/>
</dbReference>
<dbReference type="Gene3D" id="3.30.200.20">
    <property type="entry name" value="Phosphorylase Kinase, domain 1"/>
    <property type="match status" value="1"/>
</dbReference>
<dbReference type="GO" id="GO:0072354">
    <property type="term" value="F:histone H3T3 kinase activity"/>
    <property type="evidence" value="ECO:0007669"/>
    <property type="project" value="TreeGrafter"/>
</dbReference>
<evidence type="ECO:0000256" key="10">
    <source>
        <dbReference type="ARBA" id="ARBA00022840"/>
    </source>
</evidence>
<dbReference type="SUPFAM" id="SSF56112">
    <property type="entry name" value="Protein kinase-like (PK-like)"/>
    <property type="match status" value="1"/>
</dbReference>
<dbReference type="GO" id="GO:0005737">
    <property type="term" value="C:cytoplasm"/>
    <property type="evidence" value="ECO:0007669"/>
    <property type="project" value="UniProtKB-SubCell"/>
</dbReference>
<dbReference type="OrthoDB" id="21018at2759"/>
<evidence type="ECO:0000256" key="12">
    <source>
        <dbReference type="ARBA" id="ARBA00048679"/>
    </source>
</evidence>
<dbReference type="GO" id="GO:0035556">
    <property type="term" value="P:intracellular signal transduction"/>
    <property type="evidence" value="ECO:0007669"/>
    <property type="project" value="TreeGrafter"/>
</dbReference>
<feature type="compositionally biased region" description="Low complexity" evidence="13">
    <location>
        <begin position="146"/>
        <end position="174"/>
    </location>
</feature>
<evidence type="ECO:0000256" key="4">
    <source>
        <dbReference type="ARBA" id="ARBA00022454"/>
    </source>
</evidence>
<dbReference type="Pfam" id="PF12330">
    <property type="entry name" value="Haspin_kinase"/>
    <property type="match status" value="1"/>
</dbReference>
<dbReference type="GO" id="GO:0005634">
    <property type="term" value="C:nucleus"/>
    <property type="evidence" value="ECO:0007669"/>
    <property type="project" value="TreeGrafter"/>
</dbReference>
<proteinExistence type="predicted"/>
<dbReference type="EMBL" id="AAZO01005514">
    <property type="status" value="NOT_ANNOTATED_CDS"/>
    <property type="molecule type" value="Genomic_DNA"/>
</dbReference>
<dbReference type="VEuPathDB" id="VectorBase:PHUM452880"/>
<organism>
    <name type="scientific">Pediculus humanus subsp. corporis</name>
    <name type="common">Body louse</name>
    <dbReference type="NCBI Taxonomy" id="121224"/>
    <lineage>
        <taxon>Eukaryota</taxon>
        <taxon>Metazoa</taxon>
        <taxon>Ecdysozoa</taxon>
        <taxon>Arthropoda</taxon>
        <taxon>Hexapoda</taxon>
        <taxon>Insecta</taxon>
        <taxon>Pterygota</taxon>
        <taxon>Neoptera</taxon>
        <taxon>Paraneoptera</taxon>
        <taxon>Psocodea</taxon>
        <taxon>Troctomorpha</taxon>
        <taxon>Phthiraptera</taxon>
        <taxon>Anoplura</taxon>
        <taxon>Pediculidae</taxon>
        <taxon>Pediculus</taxon>
    </lineage>
</organism>
<evidence type="ECO:0000256" key="2">
    <source>
        <dbReference type="ARBA" id="ARBA00004496"/>
    </source>
</evidence>
<dbReference type="CTD" id="8230498"/>
<dbReference type="EnsemblMetazoa" id="PHUM452880-RA">
    <property type="protein sequence ID" value="PHUM452880-PA"/>
    <property type="gene ID" value="PHUM452880"/>
</dbReference>
<keyword evidence="8" id="KW-0547">Nucleotide-binding</keyword>
<dbReference type="SMART" id="SM01331">
    <property type="entry name" value="DUF3635"/>
    <property type="match status" value="1"/>
</dbReference>
<gene>
    <name evidence="16" type="primary">8230498</name>
    <name evidence="15" type="ORF">Phum_PHUM452880</name>
</gene>
<dbReference type="PANTHER" id="PTHR24419:SF18">
    <property type="entry name" value="SERINE_THREONINE-PROTEIN KINASE HASPIN"/>
    <property type="match status" value="1"/>
</dbReference>
<evidence type="ECO:0000256" key="6">
    <source>
        <dbReference type="ARBA" id="ARBA00022527"/>
    </source>
</evidence>
<accession>E0VUQ1</accession>
<dbReference type="GO" id="GO:0005694">
    <property type="term" value="C:chromosome"/>
    <property type="evidence" value="ECO:0007669"/>
    <property type="project" value="UniProtKB-SubCell"/>
</dbReference>
<dbReference type="GO" id="GO:0005524">
    <property type="term" value="F:ATP binding"/>
    <property type="evidence" value="ECO:0007669"/>
    <property type="project" value="UniProtKB-KW"/>
</dbReference>
<dbReference type="EC" id="2.7.11.1" evidence="3"/>
<evidence type="ECO:0000256" key="13">
    <source>
        <dbReference type="SAM" id="MobiDB-lite"/>
    </source>
</evidence>
<comment type="catalytic activity">
    <reaction evidence="12">
        <text>L-seryl-[protein] + ATP = O-phospho-L-seryl-[protein] + ADP + H(+)</text>
        <dbReference type="Rhea" id="RHEA:17989"/>
        <dbReference type="Rhea" id="RHEA-COMP:9863"/>
        <dbReference type="Rhea" id="RHEA-COMP:11604"/>
        <dbReference type="ChEBI" id="CHEBI:15378"/>
        <dbReference type="ChEBI" id="CHEBI:29999"/>
        <dbReference type="ChEBI" id="CHEBI:30616"/>
        <dbReference type="ChEBI" id="CHEBI:83421"/>
        <dbReference type="ChEBI" id="CHEBI:456216"/>
        <dbReference type="EC" id="2.7.11.1"/>
    </reaction>
</comment>
<feature type="domain" description="Protein kinase" evidence="14">
    <location>
        <begin position="583"/>
        <end position="889"/>
    </location>
</feature>
<dbReference type="STRING" id="121224.E0VUQ1"/>
<reference evidence="16" key="3">
    <citation type="submission" date="2020-05" db="UniProtKB">
        <authorList>
            <consortium name="EnsemblMetazoa"/>
        </authorList>
    </citation>
    <scope>IDENTIFICATION</scope>
    <source>
        <strain evidence="16">USDA</strain>
    </source>
</reference>
<dbReference type="GO" id="GO:0000278">
    <property type="term" value="P:mitotic cell cycle"/>
    <property type="evidence" value="ECO:0007669"/>
    <property type="project" value="TreeGrafter"/>
</dbReference>
<dbReference type="Proteomes" id="UP000009046">
    <property type="component" value="Unassembled WGS sequence"/>
</dbReference>
<comment type="catalytic activity">
    <reaction evidence="11">
        <text>L-threonyl-[protein] + ATP = O-phospho-L-threonyl-[protein] + ADP + H(+)</text>
        <dbReference type="Rhea" id="RHEA:46608"/>
        <dbReference type="Rhea" id="RHEA-COMP:11060"/>
        <dbReference type="Rhea" id="RHEA-COMP:11605"/>
        <dbReference type="ChEBI" id="CHEBI:15378"/>
        <dbReference type="ChEBI" id="CHEBI:30013"/>
        <dbReference type="ChEBI" id="CHEBI:30616"/>
        <dbReference type="ChEBI" id="CHEBI:61977"/>
        <dbReference type="ChEBI" id="CHEBI:456216"/>
        <dbReference type="EC" id="2.7.11.1"/>
    </reaction>
</comment>
<evidence type="ECO:0000259" key="14">
    <source>
        <dbReference type="PROSITE" id="PS50011"/>
    </source>
</evidence>
<keyword evidence="10" id="KW-0067">ATP-binding</keyword>
<reference evidence="15" key="2">
    <citation type="submission" date="2007-04" db="EMBL/GenBank/DDBJ databases">
        <title>The genome of the human body louse.</title>
        <authorList>
            <consortium name="The Human Body Louse Genome Consortium"/>
            <person name="Kirkness E."/>
            <person name="Walenz B."/>
            <person name="Hass B."/>
            <person name="Bruggner R."/>
            <person name="Strausberg R."/>
        </authorList>
    </citation>
    <scope>NUCLEOTIDE SEQUENCE</scope>
    <source>
        <strain evidence="15">USDA</strain>
    </source>
</reference>
<feature type="region of interest" description="Disordered" evidence="13">
    <location>
        <begin position="131"/>
        <end position="176"/>
    </location>
</feature>
<dbReference type="FunFam" id="1.10.510.10:FF:000401">
    <property type="entry name" value="serine/threonine-protein kinase haspin"/>
    <property type="match status" value="1"/>
</dbReference>
<dbReference type="Gene3D" id="1.10.510.10">
    <property type="entry name" value="Transferase(Phosphotransferase) domain 1"/>
    <property type="match status" value="1"/>
</dbReference>
<protein>
    <recommendedName>
        <fullName evidence="3">non-specific serine/threonine protein kinase</fullName>
        <ecNumber evidence="3">2.7.11.1</ecNumber>
    </recommendedName>
</protein>
<keyword evidence="17" id="KW-1185">Reference proteome</keyword>
<dbReference type="GeneID" id="8230498"/>